<dbReference type="GO" id="GO:0046872">
    <property type="term" value="F:metal ion binding"/>
    <property type="evidence" value="ECO:0007669"/>
    <property type="project" value="UniProtKB-KW"/>
</dbReference>
<reference evidence="9 10" key="1">
    <citation type="submission" date="2015-06" db="EMBL/GenBank/DDBJ databases">
        <authorList>
            <person name="Kim K.M."/>
        </authorList>
    </citation>
    <scope>NUCLEOTIDE SEQUENCE [LARGE SCALE GENOMIC DNA]</scope>
    <source>
        <strain evidence="9 10">KCTC 22370</strain>
    </source>
</reference>
<dbReference type="AlphaFoldDB" id="A0A0G3X6F9"/>
<dbReference type="PANTHER" id="PTHR10587:SF133">
    <property type="entry name" value="CHITIN DEACETYLASE 1-RELATED"/>
    <property type="match status" value="1"/>
</dbReference>
<dbReference type="Pfam" id="PF01522">
    <property type="entry name" value="Polysacc_deac_1"/>
    <property type="match status" value="1"/>
</dbReference>
<name>A0A0G3X6F9_9SPHN</name>
<protein>
    <recommendedName>
        <fullName evidence="3">Chitooligosaccharide deacetylase</fullName>
    </recommendedName>
    <alternativeName>
        <fullName evidence="6">Nodulation protein B</fullName>
    </alternativeName>
</protein>
<gene>
    <name evidence="9" type="ORF">AM2010_689</name>
</gene>
<keyword evidence="4" id="KW-0479">Metal-binding</keyword>
<dbReference type="GO" id="GO:0016810">
    <property type="term" value="F:hydrolase activity, acting on carbon-nitrogen (but not peptide) bonds"/>
    <property type="evidence" value="ECO:0007669"/>
    <property type="project" value="InterPro"/>
</dbReference>
<sequence length="332" mass="35525" precursor="true">MIAMELEMRMIRLLLSAVLVPLLAACAPHPAQAADGQASGAERRIAITLDDAPLGPGARGDHDRADALIAGLRASGVQAAFFVTTDGFAELSDGRDRVARYGQAGHLIANHTHSHLRLSASDAEAFLADVRSAESLLEGLPNRRPWFRYPYLDEGRQDRGKRNAVRAGLAEFGLANGYVTVDTYDWHFDRRWAQAVAEGAEVDETALQAVYIAMIVDAAEHAHGLAAAWLPQQPVHTLLLHENDAAAAFLPAAIAALRDKGWTIVSPDAAYNDPLPDSDSGFTGMGRVATLALGAGARGAEAFDHWSASEEAIDRRLTETGAIKLASEPPDR</sequence>
<dbReference type="Gene3D" id="3.20.20.370">
    <property type="entry name" value="Glycoside hydrolase/deacetylase"/>
    <property type="match status" value="1"/>
</dbReference>
<organism evidence="9 10">
    <name type="scientific">Pelagerythrobacter marensis</name>
    <dbReference type="NCBI Taxonomy" id="543877"/>
    <lineage>
        <taxon>Bacteria</taxon>
        <taxon>Pseudomonadati</taxon>
        <taxon>Pseudomonadota</taxon>
        <taxon>Alphaproteobacteria</taxon>
        <taxon>Sphingomonadales</taxon>
        <taxon>Erythrobacteraceae</taxon>
        <taxon>Pelagerythrobacter</taxon>
    </lineage>
</organism>
<evidence type="ECO:0000313" key="10">
    <source>
        <dbReference type="Proteomes" id="UP000037643"/>
    </source>
</evidence>
<evidence type="ECO:0000256" key="7">
    <source>
        <dbReference type="SAM" id="SignalP"/>
    </source>
</evidence>
<evidence type="ECO:0000256" key="6">
    <source>
        <dbReference type="ARBA" id="ARBA00032976"/>
    </source>
</evidence>
<dbReference type="EMBL" id="CP011805">
    <property type="protein sequence ID" value="AKM06772.1"/>
    <property type="molecule type" value="Genomic_DNA"/>
</dbReference>
<evidence type="ECO:0000259" key="8">
    <source>
        <dbReference type="PROSITE" id="PS51677"/>
    </source>
</evidence>
<keyword evidence="7" id="KW-0732">Signal</keyword>
<evidence type="ECO:0000256" key="1">
    <source>
        <dbReference type="ARBA" id="ARBA00003236"/>
    </source>
</evidence>
<dbReference type="PATRIC" id="fig|543877.4.peg.694"/>
<dbReference type="Proteomes" id="UP000037643">
    <property type="component" value="Chromosome"/>
</dbReference>
<evidence type="ECO:0000256" key="4">
    <source>
        <dbReference type="ARBA" id="ARBA00022723"/>
    </source>
</evidence>
<dbReference type="PANTHER" id="PTHR10587">
    <property type="entry name" value="GLYCOSYL TRANSFERASE-RELATED"/>
    <property type="match status" value="1"/>
</dbReference>
<dbReference type="STRING" id="543877.AM2010_689"/>
<dbReference type="InterPro" id="IPR002509">
    <property type="entry name" value="NODB_dom"/>
</dbReference>
<evidence type="ECO:0000313" key="9">
    <source>
        <dbReference type="EMBL" id="AKM06772.1"/>
    </source>
</evidence>
<keyword evidence="5" id="KW-0378">Hydrolase</keyword>
<evidence type="ECO:0000256" key="2">
    <source>
        <dbReference type="ARBA" id="ARBA00010973"/>
    </source>
</evidence>
<dbReference type="GO" id="GO:0016020">
    <property type="term" value="C:membrane"/>
    <property type="evidence" value="ECO:0007669"/>
    <property type="project" value="TreeGrafter"/>
</dbReference>
<keyword evidence="10" id="KW-1185">Reference proteome</keyword>
<dbReference type="SUPFAM" id="SSF88713">
    <property type="entry name" value="Glycoside hydrolase/deacetylase"/>
    <property type="match status" value="1"/>
</dbReference>
<dbReference type="GO" id="GO:0005975">
    <property type="term" value="P:carbohydrate metabolic process"/>
    <property type="evidence" value="ECO:0007669"/>
    <property type="project" value="InterPro"/>
</dbReference>
<dbReference type="PROSITE" id="PS51677">
    <property type="entry name" value="NODB"/>
    <property type="match status" value="1"/>
</dbReference>
<feature type="signal peptide" evidence="7">
    <location>
        <begin position="1"/>
        <end position="33"/>
    </location>
</feature>
<comment type="similarity">
    <text evidence="2">Belongs to the polysaccharide deacetylase family.</text>
</comment>
<evidence type="ECO:0000256" key="5">
    <source>
        <dbReference type="ARBA" id="ARBA00022801"/>
    </source>
</evidence>
<accession>A0A0G3X6F9</accession>
<dbReference type="InterPro" id="IPR050248">
    <property type="entry name" value="Polysacc_deacetylase_ArnD"/>
</dbReference>
<proteinExistence type="inferred from homology"/>
<evidence type="ECO:0000256" key="3">
    <source>
        <dbReference type="ARBA" id="ARBA00020071"/>
    </source>
</evidence>
<comment type="function">
    <text evidence="1">Is involved in generating a small heat-stable compound (Nod), an acylated oligomer of N-acetylglucosamine, that stimulates mitosis in various plant protoplasts.</text>
</comment>
<dbReference type="KEGG" id="amx:AM2010_689"/>
<feature type="domain" description="NodB homology" evidence="8">
    <location>
        <begin position="43"/>
        <end position="265"/>
    </location>
</feature>
<feature type="chain" id="PRO_5005186021" description="Chitooligosaccharide deacetylase" evidence="7">
    <location>
        <begin position="34"/>
        <end position="332"/>
    </location>
</feature>
<dbReference type="InterPro" id="IPR011330">
    <property type="entry name" value="Glyco_hydro/deAcase_b/a-brl"/>
</dbReference>